<evidence type="ECO:0000256" key="2">
    <source>
        <dbReference type="PROSITE-ProRule" id="PRU00339"/>
    </source>
</evidence>
<dbReference type="Pfam" id="PF00225">
    <property type="entry name" value="Kinesin"/>
    <property type="match status" value="1"/>
</dbReference>
<keyword evidence="1" id="KW-0067">ATP-binding</keyword>
<dbReference type="Proteomes" id="UP000322245">
    <property type="component" value="Unassembled WGS sequence"/>
</dbReference>
<feature type="binding site" evidence="1">
    <location>
        <begin position="84"/>
        <end position="91"/>
    </location>
    <ligand>
        <name>ATP</name>
        <dbReference type="ChEBI" id="CHEBI:30616"/>
    </ligand>
</feature>
<dbReference type="PROSITE" id="PS50067">
    <property type="entry name" value="KINESIN_MOTOR_2"/>
    <property type="match status" value="1"/>
</dbReference>
<feature type="repeat" description="TPR" evidence="2">
    <location>
        <begin position="468"/>
        <end position="501"/>
    </location>
</feature>
<dbReference type="PRINTS" id="PR00380">
    <property type="entry name" value="KINESINHEAVY"/>
</dbReference>
<evidence type="ECO:0000313" key="5">
    <source>
        <dbReference type="EMBL" id="TYJ56560.1"/>
    </source>
</evidence>
<dbReference type="SUPFAM" id="SSF52540">
    <property type="entry name" value="P-loop containing nucleoside triphosphate hydrolases"/>
    <property type="match status" value="1"/>
</dbReference>
<accession>A0A5D3B2R4</accession>
<dbReference type="GO" id="GO:0008574">
    <property type="term" value="F:plus-end-directed microtubule motor activity"/>
    <property type="evidence" value="ECO:0007669"/>
    <property type="project" value="TreeGrafter"/>
</dbReference>
<keyword evidence="1" id="KW-0505">Motor protein</keyword>
<evidence type="ECO:0000256" key="1">
    <source>
        <dbReference type="PROSITE-ProRule" id="PRU00283"/>
    </source>
</evidence>
<dbReference type="GO" id="GO:0008017">
    <property type="term" value="F:microtubule binding"/>
    <property type="evidence" value="ECO:0007669"/>
    <property type="project" value="InterPro"/>
</dbReference>
<dbReference type="GO" id="GO:0005871">
    <property type="term" value="C:kinesin complex"/>
    <property type="evidence" value="ECO:0007669"/>
    <property type="project" value="TreeGrafter"/>
</dbReference>
<feature type="domain" description="Kinesin motor" evidence="4">
    <location>
        <begin position="4"/>
        <end position="329"/>
    </location>
</feature>
<gene>
    <name evidence="5" type="ORF">B9479_002652</name>
</gene>
<dbReference type="CDD" id="cd00106">
    <property type="entry name" value="KISc"/>
    <property type="match status" value="1"/>
</dbReference>
<dbReference type="InterPro" id="IPR036961">
    <property type="entry name" value="Kinesin_motor_dom_sf"/>
</dbReference>
<proteinExistence type="inferred from homology"/>
<feature type="region of interest" description="Disordered" evidence="3">
    <location>
        <begin position="520"/>
        <end position="572"/>
    </location>
</feature>
<feature type="region of interest" description="Disordered" evidence="3">
    <location>
        <begin position="380"/>
        <end position="399"/>
    </location>
</feature>
<dbReference type="AlphaFoldDB" id="A0A5D3B2R4"/>
<evidence type="ECO:0000259" key="4">
    <source>
        <dbReference type="PROSITE" id="PS50067"/>
    </source>
</evidence>
<feature type="compositionally biased region" description="Polar residues" evidence="3">
    <location>
        <begin position="359"/>
        <end position="368"/>
    </location>
</feature>
<dbReference type="GO" id="GO:0007018">
    <property type="term" value="P:microtubule-based movement"/>
    <property type="evidence" value="ECO:0007669"/>
    <property type="project" value="InterPro"/>
</dbReference>
<reference evidence="5 6" key="1">
    <citation type="submission" date="2017-05" db="EMBL/GenBank/DDBJ databases">
        <title>The Genome Sequence of Tsuchiyaea wingfieldii DSM 27421.</title>
        <authorList>
            <person name="Cuomo C."/>
            <person name="Passer A."/>
            <person name="Billmyre B."/>
            <person name="Heitman J."/>
        </authorList>
    </citation>
    <scope>NUCLEOTIDE SEQUENCE [LARGE SCALE GENOMIC DNA]</scope>
    <source>
        <strain evidence="5 6">DSM 27421</strain>
    </source>
</reference>
<dbReference type="InterPro" id="IPR001752">
    <property type="entry name" value="Kinesin_motor_dom"/>
</dbReference>
<dbReference type="PANTHER" id="PTHR24115:SF1000">
    <property type="entry name" value="KINESIN-LIKE PROTEIN KIF22"/>
    <property type="match status" value="1"/>
</dbReference>
<feature type="compositionally biased region" description="Polar residues" evidence="3">
    <location>
        <begin position="382"/>
        <end position="394"/>
    </location>
</feature>
<evidence type="ECO:0000256" key="3">
    <source>
        <dbReference type="SAM" id="MobiDB-lite"/>
    </source>
</evidence>
<sequence length="591" mass="64368">MSKSIACHVRVRPGKEADGKMNEEGIVIEGNKISAMNGQGDKRYHFEFEKCHAADSTQDDVFDHVKPLLDRAWKGVNTTIFAYGVTGAGKTHTMQGTKQDPGLIPRTVNAILNRQAELSTSTVEVSISYVEILKDEVYDLLGSANEPRKRDIRMSTGGQNVVADLIYQPITSWEQFEVDYDVASKSRKTASTKLNSSSSRSHAILTIYLHVVDEAGKVTDGKICLTDLAGSENNNLTGNDKERMRESSAINTSLTTLGKVVDALNVVQQKGGDASGVFIPYRESKLTRLLQDALGGTSQGLLICCLAPGEKFARDTINTLQFGKKSKAVENRLNDNRRDSRRLSVLPTKPRASLRVHTDSSTAPTTGRPSLGRPALAPIAANTRQVKPQPRTSIAGSAGKKAALALKENVGLGLTEEQLEKRIQKIVTQEMANAREKERPVEAPLKPVVEHPFGEAVGMSDEEKDTRAKVIVKHARSLQQSGDLEGALDLYKKAYDYVPGNQKLATRIAEIQLSLEGILPPPELSGRSRHHDHDKSTTSSKAPLKRSRAPAGSTSLAELSYEAEDESDVGASVKKMKNNDYTAISMTSPPF</sequence>
<dbReference type="GO" id="GO:0016887">
    <property type="term" value="F:ATP hydrolysis activity"/>
    <property type="evidence" value="ECO:0007669"/>
    <property type="project" value="TreeGrafter"/>
</dbReference>
<dbReference type="GO" id="GO:0005524">
    <property type="term" value="F:ATP binding"/>
    <property type="evidence" value="ECO:0007669"/>
    <property type="project" value="UniProtKB-UniRule"/>
</dbReference>
<dbReference type="InterPro" id="IPR027640">
    <property type="entry name" value="Kinesin-like_fam"/>
</dbReference>
<keyword evidence="6" id="KW-1185">Reference proteome</keyword>
<dbReference type="SMART" id="SM00129">
    <property type="entry name" value="KISc"/>
    <property type="match status" value="1"/>
</dbReference>
<dbReference type="InterPro" id="IPR019734">
    <property type="entry name" value="TPR_rpt"/>
</dbReference>
<dbReference type="GO" id="GO:0005874">
    <property type="term" value="C:microtubule"/>
    <property type="evidence" value="ECO:0007669"/>
    <property type="project" value="TreeGrafter"/>
</dbReference>
<evidence type="ECO:0000313" key="6">
    <source>
        <dbReference type="Proteomes" id="UP000322245"/>
    </source>
</evidence>
<comment type="similarity">
    <text evidence="1">Belongs to the TRAFAC class myosin-kinesin ATPase superfamily. Kinesin family.</text>
</comment>
<dbReference type="PANTHER" id="PTHR24115">
    <property type="entry name" value="KINESIN-RELATED"/>
    <property type="match status" value="1"/>
</dbReference>
<keyword evidence="1" id="KW-0547">Nucleotide-binding</keyword>
<dbReference type="PROSITE" id="PS50005">
    <property type="entry name" value="TPR"/>
    <property type="match status" value="1"/>
</dbReference>
<comment type="caution">
    <text evidence="5">The sequence shown here is derived from an EMBL/GenBank/DDBJ whole genome shotgun (WGS) entry which is preliminary data.</text>
</comment>
<dbReference type="FunFam" id="3.40.850.10:FF:000159">
    <property type="entry name" value="Microtubule motor protein"/>
    <property type="match status" value="1"/>
</dbReference>
<keyword evidence="2" id="KW-0802">TPR repeat</keyword>
<dbReference type="EMBL" id="NIDF01000022">
    <property type="protein sequence ID" value="TYJ56560.1"/>
    <property type="molecule type" value="Genomic_DNA"/>
</dbReference>
<feature type="region of interest" description="Disordered" evidence="3">
    <location>
        <begin position="347"/>
        <end position="374"/>
    </location>
</feature>
<dbReference type="Gene3D" id="3.40.850.10">
    <property type="entry name" value="Kinesin motor domain"/>
    <property type="match status" value="1"/>
</dbReference>
<name>A0A5D3B2R4_9TREE</name>
<protein>
    <recommendedName>
        <fullName evidence="4">Kinesin motor domain-containing protein</fullName>
    </recommendedName>
</protein>
<dbReference type="InterPro" id="IPR027417">
    <property type="entry name" value="P-loop_NTPase"/>
</dbReference>
<organism evidence="5 6">
    <name type="scientific">Cryptococcus floricola</name>
    <dbReference type="NCBI Taxonomy" id="2591691"/>
    <lineage>
        <taxon>Eukaryota</taxon>
        <taxon>Fungi</taxon>
        <taxon>Dikarya</taxon>
        <taxon>Basidiomycota</taxon>
        <taxon>Agaricomycotina</taxon>
        <taxon>Tremellomycetes</taxon>
        <taxon>Tremellales</taxon>
        <taxon>Cryptococcaceae</taxon>
        <taxon>Cryptococcus</taxon>
    </lineage>
</organism>